<gene>
    <name evidence="1" type="ORF">g.21837</name>
</gene>
<dbReference type="AlphaFoldDB" id="A0A2S2NZ95"/>
<name>A0A2S2NZ95_SCHGA</name>
<accession>A0A2S2NZ95</accession>
<sequence length="114" mass="13299">MVWANCMRGGMAEVVVSREISQGSVVDPLLWNVTFNSVLQIAMPSGAKLLGFADDTLIVTYVKSVIELEGVTYPWLKRMRFGRCYRARPIYFQTNVGQLYDYYYYYYIYYIILT</sequence>
<protein>
    <recommendedName>
        <fullName evidence="2">Reverse transcriptase domain-containing protein</fullName>
    </recommendedName>
</protein>
<dbReference type="EMBL" id="GGMR01009914">
    <property type="protein sequence ID" value="MBY22533.1"/>
    <property type="molecule type" value="Transcribed_RNA"/>
</dbReference>
<proteinExistence type="predicted"/>
<organism evidence="1">
    <name type="scientific">Schizaphis graminum</name>
    <name type="common">Green bug aphid</name>
    <dbReference type="NCBI Taxonomy" id="13262"/>
    <lineage>
        <taxon>Eukaryota</taxon>
        <taxon>Metazoa</taxon>
        <taxon>Ecdysozoa</taxon>
        <taxon>Arthropoda</taxon>
        <taxon>Hexapoda</taxon>
        <taxon>Insecta</taxon>
        <taxon>Pterygota</taxon>
        <taxon>Neoptera</taxon>
        <taxon>Paraneoptera</taxon>
        <taxon>Hemiptera</taxon>
        <taxon>Sternorrhyncha</taxon>
        <taxon>Aphidomorpha</taxon>
        <taxon>Aphidoidea</taxon>
        <taxon>Aphididae</taxon>
        <taxon>Aphidini</taxon>
        <taxon>Schizaphis</taxon>
    </lineage>
</organism>
<reference evidence="1" key="1">
    <citation type="submission" date="2018-04" db="EMBL/GenBank/DDBJ databases">
        <title>Transcriptome of Schizaphis graminum biotype I.</title>
        <authorList>
            <person name="Scully E.D."/>
            <person name="Geib S.M."/>
            <person name="Palmer N.A."/>
            <person name="Koch K."/>
            <person name="Bradshaw J."/>
            <person name="Heng-Moss T."/>
            <person name="Sarath G."/>
        </authorList>
    </citation>
    <scope>NUCLEOTIDE SEQUENCE</scope>
</reference>
<evidence type="ECO:0000313" key="1">
    <source>
        <dbReference type="EMBL" id="MBY22533.1"/>
    </source>
</evidence>
<evidence type="ECO:0008006" key="2">
    <source>
        <dbReference type="Google" id="ProtNLM"/>
    </source>
</evidence>